<evidence type="ECO:0008006" key="3">
    <source>
        <dbReference type="Google" id="ProtNLM"/>
    </source>
</evidence>
<evidence type="ECO:0000313" key="1">
    <source>
        <dbReference type="EMBL" id="KAF2494053.1"/>
    </source>
</evidence>
<name>A0A6A6QQP3_9PEZI</name>
<gene>
    <name evidence="1" type="ORF">BU16DRAFT_512313</name>
</gene>
<proteinExistence type="predicted"/>
<organism evidence="1 2">
    <name type="scientific">Lophium mytilinum</name>
    <dbReference type="NCBI Taxonomy" id="390894"/>
    <lineage>
        <taxon>Eukaryota</taxon>
        <taxon>Fungi</taxon>
        <taxon>Dikarya</taxon>
        <taxon>Ascomycota</taxon>
        <taxon>Pezizomycotina</taxon>
        <taxon>Dothideomycetes</taxon>
        <taxon>Pleosporomycetidae</taxon>
        <taxon>Mytilinidiales</taxon>
        <taxon>Mytilinidiaceae</taxon>
        <taxon>Lophium</taxon>
    </lineage>
</organism>
<protein>
    <recommendedName>
        <fullName evidence="3">Glycosyltransferase family 25 protein</fullName>
    </recommendedName>
</protein>
<reference evidence="1" key="1">
    <citation type="journal article" date="2020" name="Stud. Mycol.">
        <title>101 Dothideomycetes genomes: a test case for predicting lifestyles and emergence of pathogens.</title>
        <authorList>
            <person name="Haridas S."/>
            <person name="Albert R."/>
            <person name="Binder M."/>
            <person name="Bloem J."/>
            <person name="Labutti K."/>
            <person name="Salamov A."/>
            <person name="Andreopoulos B."/>
            <person name="Baker S."/>
            <person name="Barry K."/>
            <person name="Bills G."/>
            <person name="Bluhm B."/>
            <person name="Cannon C."/>
            <person name="Castanera R."/>
            <person name="Culley D."/>
            <person name="Daum C."/>
            <person name="Ezra D."/>
            <person name="Gonzalez J."/>
            <person name="Henrissat B."/>
            <person name="Kuo A."/>
            <person name="Liang C."/>
            <person name="Lipzen A."/>
            <person name="Lutzoni F."/>
            <person name="Magnuson J."/>
            <person name="Mondo S."/>
            <person name="Nolan M."/>
            <person name="Ohm R."/>
            <person name="Pangilinan J."/>
            <person name="Park H.-J."/>
            <person name="Ramirez L."/>
            <person name="Alfaro M."/>
            <person name="Sun H."/>
            <person name="Tritt A."/>
            <person name="Yoshinaga Y."/>
            <person name="Zwiers L.-H."/>
            <person name="Turgeon B."/>
            <person name="Goodwin S."/>
            <person name="Spatafora J."/>
            <person name="Crous P."/>
            <person name="Grigoriev I."/>
        </authorList>
    </citation>
    <scope>NUCLEOTIDE SEQUENCE</scope>
    <source>
        <strain evidence="1">CBS 269.34</strain>
    </source>
</reference>
<keyword evidence="2" id="KW-1185">Reference proteome</keyword>
<dbReference type="Proteomes" id="UP000799750">
    <property type="component" value="Unassembled WGS sequence"/>
</dbReference>
<dbReference type="OrthoDB" id="47375at2759"/>
<sequence>MQLRLSSPSRGFAVKKPRNRRPIILSALAVVIIFLVWSHSYQVVLSFPNFSSAPTTLPSPANSTLGFGAIIAVSPPNSKRRQGLLQAANVTELDITIPELPIWTEEDVEQFRSQQAPTEMRFPMIAAWMSHLRVLEWFLSTDLETAMILEDDMDWDMRARSLQVPRAATALRALFNATPEEPHGYYPHHSHWDVLYLGHFDRWAWFGQESGVGVQVPSDLKDAQVFADDTLPPRYNMVPNVASILTALDVPPHSRVVHPSRQPFGTWAYAVNRRSAAKILSDEVGSPRAPKWVSDSFDNTMVRACENGLLRCWTVFPEIFHHREGLLTSMINLPNEFKPTKLDEERRNRTGETDGIGCGFVSGELDFGDDEEKLERLKDGARRGVCMKERRY</sequence>
<accession>A0A6A6QQP3</accession>
<dbReference type="EMBL" id="MU004191">
    <property type="protein sequence ID" value="KAF2494053.1"/>
    <property type="molecule type" value="Genomic_DNA"/>
</dbReference>
<dbReference type="AlphaFoldDB" id="A0A6A6QQP3"/>
<evidence type="ECO:0000313" key="2">
    <source>
        <dbReference type="Proteomes" id="UP000799750"/>
    </source>
</evidence>